<evidence type="ECO:0000256" key="5">
    <source>
        <dbReference type="PROSITE-ProRule" id="PRU00042"/>
    </source>
</evidence>
<dbReference type="AlphaFoldDB" id="A0A4Q9L3K8"/>
<dbReference type="InterPro" id="IPR013087">
    <property type="entry name" value="Znf_C2H2_type"/>
</dbReference>
<protein>
    <recommendedName>
        <fullName evidence="6">C2H2-type domain-containing protein</fullName>
    </recommendedName>
</protein>
<feature type="domain" description="C2H2-type" evidence="6">
    <location>
        <begin position="204"/>
        <end position="230"/>
    </location>
</feature>
<evidence type="ECO:0000256" key="2">
    <source>
        <dbReference type="ARBA" id="ARBA00022737"/>
    </source>
</evidence>
<dbReference type="EMBL" id="PITJ01000572">
    <property type="protein sequence ID" value="TBU02034.1"/>
    <property type="molecule type" value="Genomic_DNA"/>
</dbReference>
<keyword evidence="2" id="KW-0677">Repeat</keyword>
<name>A0A4Q9L3K8_9MICR</name>
<reference evidence="9 10" key="1">
    <citation type="submission" date="2017-12" db="EMBL/GenBank/DDBJ databases">
        <authorList>
            <person name="Pombert J.-F."/>
            <person name="Haag K.L."/>
            <person name="Ebert D."/>
        </authorList>
    </citation>
    <scope>NUCLEOTIDE SEQUENCE [LARGE SCALE GENOMIC DNA]</scope>
    <source>
        <strain evidence="7">FI-OER-3-3</strain>
        <strain evidence="8">IL-G-3</strain>
    </source>
</reference>
<dbReference type="PANTHER" id="PTHR23057:SF0">
    <property type="entry name" value="JUXTAPOSED WITH ANOTHER ZINC FINGER PROTEIN 1"/>
    <property type="match status" value="1"/>
</dbReference>
<comment type="caution">
    <text evidence="7">The sequence shown here is derived from an EMBL/GenBank/DDBJ whole genome shotgun (WGS) entry which is preliminary data.</text>
</comment>
<dbReference type="VEuPathDB" id="MicrosporidiaDB:CWI37_0572p0030"/>
<sequence length="230" mass="27421">MDPMKSINWSLAEKRTGNSGYIKAKRKEFLRNRELFRHNRPILTEEQQLAELSILSLERQTYFNDFEFVDWTNPSTLRNFKSEFIKDFICCGNKFEDFEKYCLHVETYHKKQEVCNKKNNYLDFDALNGINHDNLKEICSCPLSLKPDISVEYLLIHSQKHMANPYFKEFPCPHINCKKVYKNPNGYKYHIKNGHKKNLIPKKYPCSVPSCQKSFKNKNGLRYHLTHFHD</sequence>
<keyword evidence="1" id="KW-0479">Metal-binding</keyword>
<evidence type="ECO:0000256" key="3">
    <source>
        <dbReference type="ARBA" id="ARBA00022771"/>
    </source>
</evidence>
<organism evidence="7 10">
    <name type="scientific">Hamiltosporidium tvaerminnensis</name>
    <dbReference type="NCBI Taxonomy" id="1176355"/>
    <lineage>
        <taxon>Eukaryota</taxon>
        <taxon>Fungi</taxon>
        <taxon>Fungi incertae sedis</taxon>
        <taxon>Microsporidia</taxon>
        <taxon>Dubosqiidae</taxon>
        <taxon>Hamiltosporidium</taxon>
    </lineage>
</organism>
<proteinExistence type="predicted"/>
<dbReference type="Gene3D" id="3.30.160.60">
    <property type="entry name" value="Classic Zinc Finger"/>
    <property type="match status" value="1"/>
</dbReference>
<keyword evidence="4" id="KW-0862">Zinc</keyword>
<evidence type="ECO:0000313" key="7">
    <source>
        <dbReference type="EMBL" id="TBU02034.1"/>
    </source>
</evidence>
<evidence type="ECO:0000256" key="1">
    <source>
        <dbReference type="ARBA" id="ARBA00022723"/>
    </source>
</evidence>
<dbReference type="InterPro" id="IPR051580">
    <property type="entry name" value="ZnF-Chromatin_assoc"/>
</dbReference>
<dbReference type="OrthoDB" id="3269380at2759"/>
<dbReference type="GO" id="GO:0008270">
    <property type="term" value="F:zinc ion binding"/>
    <property type="evidence" value="ECO:0007669"/>
    <property type="project" value="UniProtKB-KW"/>
</dbReference>
<dbReference type="VEuPathDB" id="MicrosporidiaDB:CWI38_0014p0060"/>
<dbReference type="PROSITE" id="PS00028">
    <property type="entry name" value="ZINC_FINGER_C2H2_1"/>
    <property type="match status" value="1"/>
</dbReference>
<dbReference type="PROSITE" id="PS50157">
    <property type="entry name" value="ZINC_FINGER_C2H2_2"/>
    <property type="match status" value="1"/>
</dbReference>
<evidence type="ECO:0000313" key="9">
    <source>
        <dbReference type="Proteomes" id="UP000292282"/>
    </source>
</evidence>
<dbReference type="SMART" id="SM00355">
    <property type="entry name" value="ZnF_C2H2"/>
    <property type="match status" value="2"/>
</dbReference>
<dbReference type="Proteomes" id="UP000292282">
    <property type="component" value="Unassembled WGS sequence"/>
</dbReference>
<keyword evidence="3 5" id="KW-0863">Zinc-finger</keyword>
<dbReference type="STRING" id="1176355.A0A4Q9L3K8"/>
<dbReference type="EMBL" id="PITK01000014">
    <property type="protein sequence ID" value="TBU20871.1"/>
    <property type="molecule type" value="Genomic_DNA"/>
</dbReference>
<gene>
    <name evidence="7" type="ORF">CWI37_0572p0030</name>
    <name evidence="8" type="ORF">CWI38_0014p0060</name>
</gene>
<evidence type="ECO:0000313" key="8">
    <source>
        <dbReference type="EMBL" id="TBU20871.1"/>
    </source>
</evidence>
<evidence type="ECO:0000313" key="10">
    <source>
        <dbReference type="Proteomes" id="UP000292362"/>
    </source>
</evidence>
<accession>A0A4Q9L3K8</accession>
<dbReference type="GO" id="GO:0005634">
    <property type="term" value="C:nucleus"/>
    <property type="evidence" value="ECO:0007669"/>
    <property type="project" value="TreeGrafter"/>
</dbReference>
<keyword evidence="9" id="KW-1185">Reference proteome</keyword>
<evidence type="ECO:0000259" key="6">
    <source>
        <dbReference type="PROSITE" id="PS50157"/>
    </source>
</evidence>
<dbReference type="Proteomes" id="UP000292362">
    <property type="component" value="Unassembled WGS sequence"/>
</dbReference>
<dbReference type="PANTHER" id="PTHR23057">
    <property type="entry name" value="JUXTAPOSED WITH ANOTHER ZINC FINGER PROTEIN 1"/>
    <property type="match status" value="1"/>
</dbReference>
<evidence type="ECO:0000256" key="4">
    <source>
        <dbReference type="ARBA" id="ARBA00022833"/>
    </source>
</evidence>